<evidence type="ECO:0000256" key="7">
    <source>
        <dbReference type="ARBA" id="ARBA00023056"/>
    </source>
</evidence>
<dbReference type="PATRIC" id="fig|1300347.3.peg.3887"/>
<dbReference type="CDD" id="cd11322">
    <property type="entry name" value="AmyAc_Glg_BE"/>
    <property type="match status" value="1"/>
</dbReference>
<dbReference type="NCBIfam" id="TIGR01515">
    <property type="entry name" value="branching_enzym"/>
    <property type="match status" value="1"/>
</dbReference>
<reference evidence="13 14" key="1">
    <citation type="submission" date="2016-03" db="EMBL/GenBank/DDBJ databases">
        <title>Complete genome sequence of a soil Actinobacterium, Nocardioides dokdonensis FR1436.</title>
        <authorList>
            <person name="Kwon S.-K."/>
            <person name="Kim K."/>
            <person name="Kim J.F."/>
        </authorList>
    </citation>
    <scope>NUCLEOTIDE SEQUENCE [LARGE SCALE GENOMIC DNA]</scope>
    <source>
        <strain evidence="13 14">FR1436</strain>
    </source>
</reference>
<evidence type="ECO:0000313" key="13">
    <source>
        <dbReference type="EMBL" id="ANH40278.1"/>
    </source>
</evidence>
<comment type="catalytic activity">
    <reaction evidence="1 9">
        <text>Transfers a segment of a (1-&gt;4)-alpha-D-glucan chain to a primary hydroxy group in a similar glucan chain.</text>
        <dbReference type="EC" id="2.4.1.18"/>
    </reaction>
</comment>
<dbReference type="Pfam" id="PF00128">
    <property type="entry name" value="Alpha-amylase"/>
    <property type="match status" value="1"/>
</dbReference>
<evidence type="ECO:0000256" key="9">
    <source>
        <dbReference type="HAMAP-Rule" id="MF_00685"/>
    </source>
</evidence>
<dbReference type="EC" id="2.4.1.18" evidence="9"/>
<dbReference type="KEGG" id="ndk:I601_3880"/>
<dbReference type="PIRSF" id="PIRSF000463">
    <property type="entry name" value="GlgB"/>
    <property type="match status" value="1"/>
</dbReference>
<dbReference type="InterPro" id="IPR017853">
    <property type="entry name" value="GH"/>
</dbReference>
<dbReference type="AlphaFoldDB" id="A0A1A9GPR6"/>
<dbReference type="Gene3D" id="2.60.40.10">
    <property type="entry name" value="Immunoglobulins"/>
    <property type="match status" value="2"/>
</dbReference>
<comment type="function">
    <text evidence="9">Catalyzes the formation of the alpha-1,6-glucosidic linkages in glycogen by scission of a 1,4-alpha-linked oligosaccharide from growing alpha-1,4-glucan chains and the subsequent attachment of the oligosaccharide to the alpha-1,6 position.</text>
</comment>
<comment type="subunit">
    <text evidence="9">Monomer.</text>
</comment>
<proteinExistence type="inferred from homology"/>
<protein>
    <recommendedName>
        <fullName evidence="9">1,4-alpha-glucan branching enzyme GlgB</fullName>
        <ecNumber evidence="9">2.4.1.18</ecNumber>
    </recommendedName>
    <alternativeName>
        <fullName evidence="9">1,4-alpha-D-glucan:1,4-alpha-D-glucan 6-glucosyl-transferase</fullName>
    </alternativeName>
    <alternativeName>
        <fullName evidence="9">Alpha-(1-&gt;4)-glucan branching enzyme</fullName>
    </alternativeName>
    <alternativeName>
        <fullName evidence="9">Glycogen branching enzyme</fullName>
        <shortName evidence="9">BE</shortName>
    </alternativeName>
</protein>
<dbReference type="SUPFAM" id="SSF51445">
    <property type="entry name" value="(Trans)glycosidases"/>
    <property type="match status" value="1"/>
</dbReference>
<dbReference type="InterPro" id="IPR044143">
    <property type="entry name" value="GlgB_N_E_set_prok"/>
</dbReference>
<dbReference type="GO" id="GO:0004553">
    <property type="term" value="F:hydrolase activity, hydrolyzing O-glycosyl compounds"/>
    <property type="evidence" value="ECO:0007669"/>
    <property type="project" value="InterPro"/>
</dbReference>
<dbReference type="UniPathway" id="UPA00164"/>
<dbReference type="InterPro" id="IPR037439">
    <property type="entry name" value="Branching_enzy"/>
</dbReference>
<comment type="pathway">
    <text evidence="2 9">Glycan biosynthesis; glycogen biosynthesis.</text>
</comment>
<dbReference type="InterPro" id="IPR054169">
    <property type="entry name" value="GlgB_N"/>
</dbReference>
<dbReference type="InterPro" id="IPR014756">
    <property type="entry name" value="Ig_E-set"/>
</dbReference>
<feature type="domain" description="Glycosyl hydrolase family 13 catalytic" evidence="12">
    <location>
        <begin position="259"/>
        <end position="617"/>
    </location>
</feature>
<evidence type="ECO:0000256" key="6">
    <source>
        <dbReference type="ARBA" id="ARBA00022679"/>
    </source>
</evidence>
<feature type="active site" description="Nucleophile" evidence="9 10">
    <location>
        <position position="416"/>
    </location>
</feature>
<dbReference type="NCBIfam" id="NF008967">
    <property type="entry name" value="PRK12313.1"/>
    <property type="match status" value="1"/>
</dbReference>
<dbReference type="Gene3D" id="3.20.20.80">
    <property type="entry name" value="Glycosidases"/>
    <property type="match status" value="1"/>
</dbReference>
<keyword evidence="7 9" id="KW-0320">Glycogen biosynthesis</keyword>
<sequence>MTQTPRPAVLPVPRNELDQLVRGEHGHPHSLLGPHPHDGAVTVRVLRPLASSVTVTGEWGETPLDHEHEGVWVGVLPVAEVPAYQLAVSYEGEPWDSDDPYRFLPTLGEMDLHLINEGRHEQLWTVLGAHVHHYDAPGTPGGAVSGTSFAVWAPSARGVRLKADFNSWDGRAHPMRQLGTSGVWELFVPDVGAGTSYKFAVLAADGHWRDKADPMAAWAEKPSSTASRVFESSYTWGDEAWMTARAAQQPVTSAMSVYEVHLASWKKNHDGSMWSWEQMADDLVDYVVDLGFTHVELMPVMQHPFGGSWGYHVTSYFAPDARFGDPDGFRLLVDRLHRAGVGVILDWVPGHFATDEWALARFDGTPLYEDPNPQRGWHKEWGSHIFNFGRREVRNFLYANAIYWCEEFHVDGLRVDGVASMLYLDYSREEGEWTPNIHGGRENLEAVQFLQEMNATVYRRVPGVVTIAEESTSWPGVTRPTSEDGLGFGLKWNMGWMHDSLAYMANDPVHRAHHHGEMTFSLVYAWSENYCLPISHDEVVHGKGSLLRKMPGDRWQQLANLRAYLAYMWAHPGKQLVFMGVELGQESEWAEARELDWWLLDHPEHRGVHSLVRDLNRTYADTAALWAQDHSPRASSGSTATTPGATRSRSYVGPRAHPTWSASRTSPRCRTTATGWRCRRPGSGTRCSTPMPRPTPAPGWATTGRSPRSRASTPGSRPTPTSRCRRWPPCGSAGPEARAQRSSTRRSRSATTRSPARPASSTRTSRPVTSRS</sequence>
<dbReference type="InterPro" id="IPR006047">
    <property type="entry name" value="GH13_cat_dom"/>
</dbReference>
<evidence type="ECO:0000256" key="8">
    <source>
        <dbReference type="ARBA" id="ARBA00023277"/>
    </source>
</evidence>
<evidence type="ECO:0000259" key="12">
    <source>
        <dbReference type="SMART" id="SM00642"/>
    </source>
</evidence>
<dbReference type="Proteomes" id="UP000077868">
    <property type="component" value="Chromosome"/>
</dbReference>
<keyword evidence="8 9" id="KW-0119">Carbohydrate metabolism</keyword>
<dbReference type="EMBL" id="CP015079">
    <property type="protein sequence ID" value="ANH40278.1"/>
    <property type="molecule type" value="Genomic_DNA"/>
</dbReference>
<feature type="compositionally biased region" description="Polar residues" evidence="11">
    <location>
        <begin position="660"/>
        <end position="674"/>
    </location>
</feature>
<organism evidence="13 14">
    <name type="scientific">Nocardioides dokdonensis FR1436</name>
    <dbReference type="NCBI Taxonomy" id="1300347"/>
    <lineage>
        <taxon>Bacteria</taxon>
        <taxon>Bacillati</taxon>
        <taxon>Actinomycetota</taxon>
        <taxon>Actinomycetes</taxon>
        <taxon>Propionibacteriales</taxon>
        <taxon>Nocardioidaceae</taxon>
        <taxon>Nocardioides</taxon>
    </lineage>
</organism>
<dbReference type="GO" id="GO:0005829">
    <property type="term" value="C:cytosol"/>
    <property type="evidence" value="ECO:0007669"/>
    <property type="project" value="TreeGrafter"/>
</dbReference>
<dbReference type="STRING" id="1300347.I601_3880"/>
<gene>
    <name evidence="9 13" type="primary">glgB</name>
    <name evidence="13" type="ORF">I601_3880</name>
</gene>
<evidence type="ECO:0000256" key="3">
    <source>
        <dbReference type="ARBA" id="ARBA00009000"/>
    </source>
</evidence>
<evidence type="ECO:0000256" key="4">
    <source>
        <dbReference type="ARBA" id="ARBA00022600"/>
    </source>
</evidence>
<dbReference type="InterPro" id="IPR013783">
    <property type="entry name" value="Ig-like_fold"/>
</dbReference>
<evidence type="ECO:0000256" key="1">
    <source>
        <dbReference type="ARBA" id="ARBA00000826"/>
    </source>
</evidence>
<dbReference type="PANTHER" id="PTHR43651">
    <property type="entry name" value="1,4-ALPHA-GLUCAN-BRANCHING ENZYME"/>
    <property type="match status" value="1"/>
</dbReference>
<feature type="active site" description="Proton donor" evidence="9 10">
    <location>
        <position position="469"/>
    </location>
</feature>
<feature type="region of interest" description="Disordered" evidence="11">
    <location>
        <begin position="629"/>
        <end position="772"/>
    </location>
</feature>
<dbReference type="GO" id="GO:0005978">
    <property type="term" value="P:glycogen biosynthetic process"/>
    <property type="evidence" value="ECO:0007669"/>
    <property type="project" value="UniProtKB-UniRule"/>
</dbReference>
<dbReference type="Pfam" id="PF22019">
    <property type="entry name" value="GlgB_N"/>
    <property type="match status" value="1"/>
</dbReference>
<dbReference type="GO" id="GO:0003844">
    <property type="term" value="F:1,4-alpha-glucan branching enzyme activity"/>
    <property type="evidence" value="ECO:0007669"/>
    <property type="project" value="UniProtKB-UniRule"/>
</dbReference>
<dbReference type="InterPro" id="IPR006407">
    <property type="entry name" value="GlgB"/>
</dbReference>
<dbReference type="InterPro" id="IPR004193">
    <property type="entry name" value="Glyco_hydro_13_N"/>
</dbReference>
<keyword evidence="6 9" id="KW-0808">Transferase</keyword>
<keyword evidence="14" id="KW-1185">Reference proteome</keyword>
<dbReference type="HAMAP" id="MF_00685">
    <property type="entry name" value="GlgB"/>
    <property type="match status" value="1"/>
</dbReference>
<comment type="similarity">
    <text evidence="3 9">Belongs to the glycosyl hydrolase 13 family. GlgB subfamily.</text>
</comment>
<dbReference type="PANTHER" id="PTHR43651:SF3">
    <property type="entry name" value="1,4-ALPHA-GLUCAN-BRANCHING ENZYME"/>
    <property type="match status" value="1"/>
</dbReference>
<dbReference type="FunFam" id="3.20.20.80:FF:000003">
    <property type="entry name" value="1,4-alpha-glucan branching enzyme GlgB"/>
    <property type="match status" value="1"/>
</dbReference>
<dbReference type="NCBIfam" id="NF003811">
    <property type="entry name" value="PRK05402.1"/>
    <property type="match status" value="1"/>
</dbReference>
<feature type="compositionally biased region" description="Low complexity" evidence="11">
    <location>
        <begin position="749"/>
        <end position="772"/>
    </location>
</feature>
<evidence type="ECO:0000256" key="2">
    <source>
        <dbReference type="ARBA" id="ARBA00004964"/>
    </source>
</evidence>
<keyword evidence="4 9" id="KW-0321">Glycogen metabolism</keyword>
<feature type="compositionally biased region" description="Polar residues" evidence="11">
    <location>
        <begin position="703"/>
        <end position="722"/>
    </location>
</feature>
<dbReference type="Pfam" id="PF02922">
    <property type="entry name" value="CBM_48"/>
    <property type="match status" value="1"/>
</dbReference>
<evidence type="ECO:0000256" key="10">
    <source>
        <dbReference type="PIRSR" id="PIRSR000463-1"/>
    </source>
</evidence>
<evidence type="ECO:0000313" key="14">
    <source>
        <dbReference type="Proteomes" id="UP000077868"/>
    </source>
</evidence>
<dbReference type="SMART" id="SM00642">
    <property type="entry name" value="Aamy"/>
    <property type="match status" value="1"/>
</dbReference>
<evidence type="ECO:0000256" key="5">
    <source>
        <dbReference type="ARBA" id="ARBA00022676"/>
    </source>
</evidence>
<dbReference type="SUPFAM" id="SSF81296">
    <property type="entry name" value="E set domains"/>
    <property type="match status" value="2"/>
</dbReference>
<feature type="compositionally biased region" description="Low complexity" evidence="11">
    <location>
        <begin position="633"/>
        <end position="650"/>
    </location>
</feature>
<name>A0A1A9GPR6_9ACTN</name>
<evidence type="ECO:0000256" key="11">
    <source>
        <dbReference type="SAM" id="MobiDB-lite"/>
    </source>
</evidence>
<keyword evidence="5 9" id="KW-0328">Glycosyltransferase</keyword>
<accession>A0A1A9GPR6</accession>
<dbReference type="CDD" id="cd02855">
    <property type="entry name" value="E_set_GBE_prok_N"/>
    <property type="match status" value="1"/>
</dbReference>